<accession>A0A0P7AR27</accession>
<comment type="caution">
    <text evidence="2">The sequence shown here is derived from an EMBL/GenBank/DDBJ whole genome shotgun (WGS) entry which is preliminary data.</text>
</comment>
<name>A0A0P7AR27_9HYPO</name>
<reference evidence="2 3" key="1">
    <citation type="submission" date="2015-09" db="EMBL/GenBank/DDBJ databases">
        <title>Draft genome of a European isolate of the apple canker pathogen Neonectria ditissima.</title>
        <authorList>
            <person name="Gomez-Cortecero A."/>
            <person name="Harrison R.J."/>
            <person name="Armitage A.D."/>
        </authorList>
    </citation>
    <scope>NUCLEOTIDE SEQUENCE [LARGE SCALE GENOMIC DNA]</scope>
    <source>
        <strain evidence="2 3">R09/05</strain>
    </source>
</reference>
<dbReference type="STRING" id="78410.A0A0P7AR27"/>
<gene>
    <name evidence="2" type="ORF">AK830_g11560</name>
</gene>
<dbReference type="SMART" id="SM00220">
    <property type="entry name" value="S_TKc"/>
    <property type="match status" value="1"/>
</dbReference>
<protein>
    <recommendedName>
        <fullName evidence="1">Protein kinase domain-containing protein</fullName>
    </recommendedName>
</protein>
<sequence length="280" mass="30900">MGFTISVQEQKGLKMIGVGSSGQVYEIDENIVLKSGRVYKPPNTDTTPLDAWHYVSESIFHFELLKPVSTAHAEGIYLRRYNSAPDLSRATQSQRVSLYRDILRGLDHLHGLGIAHSDIRMENVLFSIDGQALICDFSASAMFGQPNPAQPTADCPVPINGLSETVSDATDRFALASLMFRLETGEKPCLSVSDTGAIQLPQVEAGHPEISVIIKKAWLGKFLSTSQMLQSVEALEKQKDLPTPRSTPTKDTLLDLVSLWRERRINKYGEFAKETSMSGC</sequence>
<dbReference type="InterPro" id="IPR000719">
    <property type="entry name" value="Prot_kinase_dom"/>
</dbReference>
<dbReference type="Gene3D" id="1.10.510.10">
    <property type="entry name" value="Transferase(Phosphotransferase) domain 1"/>
    <property type="match status" value="1"/>
</dbReference>
<feature type="domain" description="Protein kinase" evidence="1">
    <location>
        <begin position="1"/>
        <end position="261"/>
    </location>
</feature>
<dbReference type="OrthoDB" id="1668230at2759"/>
<evidence type="ECO:0000259" key="1">
    <source>
        <dbReference type="PROSITE" id="PS50011"/>
    </source>
</evidence>
<dbReference type="EMBL" id="LKCW01000282">
    <property type="protein sequence ID" value="KPM35005.1"/>
    <property type="molecule type" value="Genomic_DNA"/>
</dbReference>
<dbReference type="Proteomes" id="UP000050424">
    <property type="component" value="Unassembled WGS sequence"/>
</dbReference>
<organism evidence="2 3">
    <name type="scientific">Neonectria ditissima</name>
    <dbReference type="NCBI Taxonomy" id="78410"/>
    <lineage>
        <taxon>Eukaryota</taxon>
        <taxon>Fungi</taxon>
        <taxon>Dikarya</taxon>
        <taxon>Ascomycota</taxon>
        <taxon>Pezizomycotina</taxon>
        <taxon>Sordariomycetes</taxon>
        <taxon>Hypocreomycetidae</taxon>
        <taxon>Hypocreales</taxon>
        <taxon>Nectriaceae</taxon>
        <taxon>Neonectria</taxon>
    </lineage>
</organism>
<dbReference type="InterPro" id="IPR011009">
    <property type="entry name" value="Kinase-like_dom_sf"/>
</dbReference>
<keyword evidence="3" id="KW-1185">Reference proteome</keyword>
<dbReference type="AlphaFoldDB" id="A0A0P7AR27"/>
<dbReference type="Pfam" id="PF00069">
    <property type="entry name" value="Pkinase"/>
    <property type="match status" value="1"/>
</dbReference>
<dbReference type="GO" id="GO:0004672">
    <property type="term" value="F:protein kinase activity"/>
    <property type="evidence" value="ECO:0007669"/>
    <property type="project" value="InterPro"/>
</dbReference>
<dbReference type="SUPFAM" id="SSF56112">
    <property type="entry name" value="Protein kinase-like (PK-like)"/>
    <property type="match status" value="1"/>
</dbReference>
<dbReference type="PROSITE" id="PS50011">
    <property type="entry name" value="PROTEIN_KINASE_DOM"/>
    <property type="match status" value="1"/>
</dbReference>
<evidence type="ECO:0000313" key="2">
    <source>
        <dbReference type="EMBL" id="KPM35005.1"/>
    </source>
</evidence>
<proteinExistence type="predicted"/>
<dbReference type="GO" id="GO:0005524">
    <property type="term" value="F:ATP binding"/>
    <property type="evidence" value="ECO:0007669"/>
    <property type="project" value="InterPro"/>
</dbReference>
<evidence type="ECO:0000313" key="3">
    <source>
        <dbReference type="Proteomes" id="UP000050424"/>
    </source>
</evidence>